<evidence type="ECO:0000313" key="3">
    <source>
        <dbReference type="Proteomes" id="UP000634136"/>
    </source>
</evidence>
<name>A0A834T3I6_9FABA</name>
<feature type="compositionally biased region" description="Low complexity" evidence="1">
    <location>
        <begin position="223"/>
        <end position="252"/>
    </location>
</feature>
<dbReference type="AlphaFoldDB" id="A0A834T3I6"/>
<accession>A0A834T3I6</accession>
<keyword evidence="3" id="KW-1185">Reference proteome</keyword>
<comment type="caution">
    <text evidence="2">The sequence shown here is derived from an EMBL/GenBank/DDBJ whole genome shotgun (WGS) entry which is preliminary data.</text>
</comment>
<protein>
    <submittedName>
        <fullName evidence="2">Glutamate receptor</fullName>
    </submittedName>
</protein>
<feature type="region of interest" description="Disordered" evidence="1">
    <location>
        <begin position="85"/>
        <end position="124"/>
    </location>
</feature>
<organism evidence="2 3">
    <name type="scientific">Senna tora</name>
    <dbReference type="NCBI Taxonomy" id="362788"/>
    <lineage>
        <taxon>Eukaryota</taxon>
        <taxon>Viridiplantae</taxon>
        <taxon>Streptophyta</taxon>
        <taxon>Embryophyta</taxon>
        <taxon>Tracheophyta</taxon>
        <taxon>Spermatophyta</taxon>
        <taxon>Magnoliopsida</taxon>
        <taxon>eudicotyledons</taxon>
        <taxon>Gunneridae</taxon>
        <taxon>Pentapetalae</taxon>
        <taxon>rosids</taxon>
        <taxon>fabids</taxon>
        <taxon>Fabales</taxon>
        <taxon>Fabaceae</taxon>
        <taxon>Caesalpinioideae</taxon>
        <taxon>Cassia clade</taxon>
        <taxon>Senna</taxon>
    </lineage>
</organism>
<dbReference type="EMBL" id="JAAIUW010000009">
    <property type="protein sequence ID" value="KAF7813975.1"/>
    <property type="molecule type" value="Genomic_DNA"/>
</dbReference>
<evidence type="ECO:0000256" key="1">
    <source>
        <dbReference type="SAM" id="MobiDB-lite"/>
    </source>
</evidence>
<feature type="compositionally biased region" description="Polar residues" evidence="1">
    <location>
        <begin position="91"/>
        <end position="100"/>
    </location>
</feature>
<reference evidence="2" key="1">
    <citation type="submission" date="2020-09" db="EMBL/GenBank/DDBJ databases">
        <title>Genome-Enabled Discovery of Anthraquinone Biosynthesis in Senna tora.</title>
        <authorList>
            <person name="Kang S.-H."/>
            <person name="Pandey R.P."/>
            <person name="Lee C.-M."/>
            <person name="Sim J.-S."/>
            <person name="Jeong J.-T."/>
            <person name="Choi B.-S."/>
            <person name="Jung M."/>
            <person name="Ginzburg D."/>
            <person name="Zhao K."/>
            <person name="Won S.Y."/>
            <person name="Oh T.-J."/>
            <person name="Yu Y."/>
            <person name="Kim N.-H."/>
            <person name="Lee O.R."/>
            <person name="Lee T.-H."/>
            <person name="Bashyal P."/>
            <person name="Kim T.-S."/>
            <person name="Lee W.-H."/>
            <person name="Kawkins C."/>
            <person name="Kim C.-K."/>
            <person name="Kim J.S."/>
            <person name="Ahn B.O."/>
            <person name="Rhee S.Y."/>
            <person name="Sohng J.K."/>
        </authorList>
    </citation>
    <scope>NUCLEOTIDE SEQUENCE</scope>
    <source>
        <tissue evidence="2">Leaf</tissue>
    </source>
</reference>
<keyword evidence="2" id="KW-0675">Receptor</keyword>
<evidence type="ECO:0000313" key="2">
    <source>
        <dbReference type="EMBL" id="KAF7813975.1"/>
    </source>
</evidence>
<feature type="compositionally biased region" description="Polar residues" evidence="1">
    <location>
        <begin position="253"/>
        <end position="266"/>
    </location>
</feature>
<feature type="compositionally biased region" description="Basic residues" evidence="1">
    <location>
        <begin position="103"/>
        <end position="116"/>
    </location>
</feature>
<proteinExistence type="predicted"/>
<dbReference type="Proteomes" id="UP000634136">
    <property type="component" value="Unassembled WGS sequence"/>
</dbReference>
<feature type="region of interest" description="Disordered" evidence="1">
    <location>
        <begin position="217"/>
        <end position="266"/>
    </location>
</feature>
<gene>
    <name evidence="2" type="ORF">G2W53_027944</name>
</gene>
<dbReference type="OrthoDB" id="1845088at2759"/>
<sequence length="266" mass="28834">MASSPSSVSSTSTVVVPTNAAAKTYSLFSSSSQISTIKLDRGNYLVWEYVILPLIEGNRLDSHINGLGVIPPRLITAEKEVTPNPAFEEWTANNTNQSSWRGSRGRGRGGRGRGGRGGRGFFNGTNNSSNRPYCHLCEKPGFLNRRTNLLEQDFIVPLVIDIGGIQHTVTASTHRPETTVTNRVNEEAALMGMTPTDMSVSSHFDEAREQTCDKSNLNQFLDSSSGNGSRSESSIGLRSKSSSKLNDLESSSTTVFSQDSTSELVH</sequence>